<dbReference type="InterPro" id="IPR043128">
    <property type="entry name" value="Rev_trsase/Diguanyl_cyclase"/>
</dbReference>
<protein>
    <recommendedName>
        <fullName evidence="3">Polyprotein</fullName>
    </recommendedName>
</protein>
<evidence type="ECO:0000313" key="2">
    <source>
        <dbReference type="Proteomes" id="UP000734854"/>
    </source>
</evidence>
<name>A0A8J5GTC6_ZINOF</name>
<reference evidence="1 2" key="1">
    <citation type="submission" date="2020-08" db="EMBL/GenBank/DDBJ databases">
        <title>Plant Genome Project.</title>
        <authorList>
            <person name="Zhang R.-G."/>
        </authorList>
    </citation>
    <scope>NUCLEOTIDE SEQUENCE [LARGE SCALE GENOMIC DNA]</scope>
    <source>
        <tissue evidence="1">Rhizome</tissue>
    </source>
</reference>
<dbReference type="PANTHER" id="PTHR33064">
    <property type="entry name" value="POL PROTEIN"/>
    <property type="match status" value="1"/>
</dbReference>
<dbReference type="InterPro" id="IPR051320">
    <property type="entry name" value="Viral_Replic_Matur_Polypro"/>
</dbReference>
<dbReference type="InterPro" id="IPR043502">
    <property type="entry name" value="DNA/RNA_pol_sf"/>
</dbReference>
<evidence type="ECO:0008006" key="3">
    <source>
        <dbReference type="Google" id="ProtNLM"/>
    </source>
</evidence>
<dbReference type="PANTHER" id="PTHR33064:SF37">
    <property type="entry name" value="RIBONUCLEASE H"/>
    <property type="match status" value="1"/>
</dbReference>
<dbReference type="AlphaFoldDB" id="A0A8J5GTC6"/>
<dbReference type="EMBL" id="JACMSC010000007">
    <property type="protein sequence ID" value="KAG6513953.1"/>
    <property type="molecule type" value="Genomic_DNA"/>
</dbReference>
<dbReference type="SUPFAM" id="SSF56672">
    <property type="entry name" value="DNA/RNA polymerases"/>
    <property type="match status" value="1"/>
</dbReference>
<gene>
    <name evidence="1" type="ORF">ZIOFF_024290</name>
</gene>
<dbReference type="Gene3D" id="3.30.70.270">
    <property type="match status" value="1"/>
</dbReference>
<evidence type="ECO:0000313" key="1">
    <source>
        <dbReference type="EMBL" id="KAG6513953.1"/>
    </source>
</evidence>
<dbReference type="Proteomes" id="UP000734854">
    <property type="component" value="Unassembled WGS sequence"/>
</dbReference>
<keyword evidence="2" id="KW-1185">Reference proteome</keyword>
<proteinExistence type="predicted"/>
<organism evidence="1 2">
    <name type="scientific">Zingiber officinale</name>
    <name type="common">Ginger</name>
    <name type="synonym">Amomum zingiber</name>
    <dbReference type="NCBI Taxonomy" id="94328"/>
    <lineage>
        <taxon>Eukaryota</taxon>
        <taxon>Viridiplantae</taxon>
        <taxon>Streptophyta</taxon>
        <taxon>Embryophyta</taxon>
        <taxon>Tracheophyta</taxon>
        <taxon>Spermatophyta</taxon>
        <taxon>Magnoliopsida</taxon>
        <taxon>Liliopsida</taxon>
        <taxon>Zingiberales</taxon>
        <taxon>Zingiberaceae</taxon>
        <taxon>Zingiber</taxon>
    </lineage>
</organism>
<sequence length="288" mass="32362">MKIGTPVVEFLGATIGSSTIKLQTHIISKIADFKESELETIKGLRSWLGLLNYARSYIPNLGRLLGPLYAKTSLTGERRMNSQDWMLIRKIKDMISTLPDLAIPPEECFIILETDGCMEGWGDICKWKLKKDDPHTEERICAYASGKAMASSRRRLFSLSPSRGNTSATLEEAQYQSIPTPGGPYELLDQYEELVGSPSQGIIGLHEKDLREHLGDIEWTASSRVLKSIWELKLIINSKEADFAHRGQLRGGLYFKDTLPEVTKAKEELLDLFIKAQNVAQRIKDVPP</sequence>
<comment type="caution">
    <text evidence="1">The sequence shown here is derived from an EMBL/GenBank/DDBJ whole genome shotgun (WGS) entry which is preliminary data.</text>
</comment>
<accession>A0A8J5GTC6</accession>